<dbReference type="SUPFAM" id="SSF55874">
    <property type="entry name" value="ATPase domain of HSP90 chaperone/DNA topoisomerase II/histidine kinase"/>
    <property type="match status" value="1"/>
</dbReference>
<keyword evidence="8" id="KW-0902">Two-component regulatory system</keyword>
<evidence type="ECO:0000259" key="10">
    <source>
        <dbReference type="Pfam" id="PF02518"/>
    </source>
</evidence>
<dbReference type="EMBL" id="JADBEF010000001">
    <property type="protein sequence ID" value="MBE1566476.1"/>
    <property type="molecule type" value="Genomic_DNA"/>
</dbReference>
<proteinExistence type="predicted"/>
<evidence type="ECO:0000313" key="13">
    <source>
        <dbReference type="Proteomes" id="UP000661607"/>
    </source>
</evidence>
<dbReference type="Pfam" id="PF07730">
    <property type="entry name" value="HisKA_3"/>
    <property type="match status" value="1"/>
</dbReference>
<dbReference type="GO" id="GO:0016301">
    <property type="term" value="F:kinase activity"/>
    <property type="evidence" value="ECO:0007669"/>
    <property type="project" value="UniProtKB-KW"/>
</dbReference>
<evidence type="ECO:0000256" key="5">
    <source>
        <dbReference type="ARBA" id="ARBA00022741"/>
    </source>
</evidence>
<evidence type="ECO:0000256" key="9">
    <source>
        <dbReference type="SAM" id="Phobius"/>
    </source>
</evidence>
<dbReference type="Gene3D" id="1.20.5.1930">
    <property type="match status" value="1"/>
</dbReference>
<evidence type="ECO:0000256" key="8">
    <source>
        <dbReference type="ARBA" id="ARBA00023012"/>
    </source>
</evidence>
<dbReference type="Pfam" id="PF02518">
    <property type="entry name" value="HATPase_c"/>
    <property type="match status" value="1"/>
</dbReference>
<evidence type="ECO:0000313" key="12">
    <source>
        <dbReference type="EMBL" id="MBE1566476.1"/>
    </source>
</evidence>
<evidence type="ECO:0000256" key="4">
    <source>
        <dbReference type="ARBA" id="ARBA00022679"/>
    </source>
</evidence>
<dbReference type="InterPro" id="IPR003594">
    <property type="entry name" value="HATPase_dom"/>
</dbReference>
<dbReference type="InterPro" id="IPR036890">
    <property type="entry name" value="HATPase_C_sf"/>
</dbReference>
<keyword evidence="5" id="KW-0547">Nucleotide-binding</keyword>
<dbReference type="InterPro" id="IPR011712">
    <property type="entry name" value="Sig_transdc_His_kin_sub3_dim/P"/>
</dbReference>
<dbReference type="EC" id="2.7.13.3" evidence="2"/>
<keyword evidence="6 12" id="KW-0418">Kinase</keyword>
<comment type="caution">
    <text evidence="12">The sequence shown here is derived from an EMBL/GenBank/DDBJ whole genome shotgun (WGS) entry which is preliminary data.</text>
</comment>
<dbReference type="RefSeq" id="WP_192780503.1">
    <property type="nucleotide sequence ID" value="NZ_BAAASY010000021.1"/>
</dbReference>
<protein>
    <recommendedName>
        <fullName evidence="2">histidine kinase</fullName>
        <ecNumber evidence="2">2.7.13.3</ecNumber>
    </recommendedName>
</protein>
<keyword evidence="9" id="KW-1133">Transmembrane helix</keyword>
<keyword evidence="4" id="KW-0808">Transferase</keyword>
<evidence type="ECO:0000256" key="1">
    <source>
        <dbReference type="ARBA" id="ARBA00000085"/>
    </source>
</evidence>
<name>A0ABR9KWR7_9ACTN</name>
<feature type="domain" description="Signal transduction histidine kinase subgroup 3 dimerisation and phosphoacceptor" evidence="11">
    <location>
        <begin position="176"/>
        <end position="241"/>
    </location>
</feature>
<organism evidence="12 13">
    <name type="scientific">Nonomuraea africana</name>
    <dbReference type="NCBI Taxonomy" id="46171"/>
    <lineage>
        <taxon>Bacteria</taxon>
        <taxon>Bacillati</taxon>
        <taxon>Actinomycetota</taxon>
        <taxon>Actinomycetes</taxon>
        <taxon>Streptosporangiales</taxon>
        <taxon>Streptosporangiaceae</taxon>
        <taxon>Nonomuraea</taxon>
    </lineage>
</organism>
<feature type="transmembrane region" description="Helical" evidence="9">
    <location>
        <begin position="141"/>
        <end position="157"/>
    </location>
</feature>
<keyword evidence="9" id="KW-0812">Transmembrane</keyword>
<evidence type="ECO:0000259" key="11">
    <source>
        <dbReference type="Pfam" id="PF07730"/>
    </source>
</evidence>
<reference evidence="12 13" key="1">
    <citation type="submission" date="2020-10" db="EMBL/GenBank/DDBJ databases">
        <title>Sequencing the genomes of 1000 actinobacteria strains.</title>
        <authorList>
            <person name="Klenk H.-P."/>
        </authorList>
    </citation>
    <scope>NUCLEOTIDE SEQUENCE [LARGE SCALE GENOMIC DNA]</scope>
    <source>
        <strain evidence="12 13">DSM 43748</strain>
    </source>
</reference>
<dbReference type="PANTHER" id="PTHR24421">
    <property type="entry name" value="NITRATE/NITRITE SENSOR PROTEIN NARX-RELATED"/>
    <property type="match status" value="1"/>
</dbReference>
<feature type="transmembrane region" description="Helical" evidence="9">
    <location>
        <begin position="71"/>
        <end position="91"/>
    </location>
</feature>
<dbReference type="Proteomes" id="UP000661607">
    <property type="component" value="Unassembled WGS sequence"/>
</dbReference>
<gene>
    <name evidence="12" type="ORF">H4W81_009255</name>
</gene>
<accession>A0ABR9KWR7</accession>
<evidence type="ECO:0000256" key="7">
    <source>
        <dbReference type="ARBA" id="ARBA00022840"/>
    </source>
</evidence>
<evidence type="ECO:0000256" key="6">
    <source>
        <dbReference type="ARBA" id="ARBA00022777"/>
    </source>
</evidence>
<feature type="transmembrane region" description="Helical" evidence="9">
    <location>
        <begin position="47"/>
        <end position="64"/>
    </location>
</feature>
<dbReference type="PANTHER" id="PTHR24421:SF10">
    <property type="entry name" value="NITRATE_NITRITE SENSOR PROTEIN NARQ"/>
    <property type="match status" value="1"/>
</dbReference>
<sequence>MLAVLRSVWDEPRPPRPPLRVWRDWALVAALVPLSVLEGVLRPDLPWRSLSMIVTVALVPTLLWRRSRPLLMVVIAFGVTALVPLVTGGAFQETYTMVYLLLLPYALVRWGPGREVVIGLAVILVNVCRTMVFDHPGATDVIGAFAVLFATVTLGLASRYRAGARIRELDQIKLLEREQLARDLHDTVAHHVSAMAIRAQAGLATAESRPAAATEALRMIEAEASRALAEMRTMVRVLRRDEPAELAPGRRIADLEQLASRSRSGPSVDVEIRGDLDDLPPSVGAAIYHLAQESVTNARRHARHATRIEVRVAADDTSVRLHVSDDGDPPAVRPAARPAGYGLIGMIERADLLGGTCEAGPNPDRGWTVTAVLPRTQPAT</sequence>
<keyword evidence="7" id="KW-0067">ATP-binding</keyword>
<keyword evidence="9" id="KW-0472">Membrane</keyword>
<comment type="catalytic activity">
    <reaction evidence="1">
        <text>ATP + protein L-histidine = ADP + protein N-phospho-L-histidine.</text>
        <dbReference type="EC" id="2.7.13.3"/>
    </reaction>
</comment>
<keyword evidence="3" id="KW-0597">Phosphoprotein</keyword>
<feature type="domain" description="Histidine kinase/HSP90-like ATPase" evidence="10">
    <location>
        <begin position="286"/>
        <end position="376"/>
    </location>
</feature>
<evidence type="ECO:0000256" key="2">
    <source>
        <dbReference type="ARBA" id="ARBA00012438"/>
    </source>
</evidence>
<dbReference type="InterPro" id="IPR050482">
    <property type="entry name" value="Sensor_HK_TwoCompSys"/>
</dbReference>
<dbReference type="Gene3D" id="3.30.565.10">
    <property type="entry name" value="Histidine kinase-like ATPase, C-terminal domain"/>
    <property type="match status" value="1"/>
</dbReference>
<keyword evidence="13" id="KW-1185">Reference proteome</keyword>
<evidence type="ECO:0000256" key="3">
    <source>
        <dbReference type="ARBA" id="ARBA00022553"/>
    </source>
</evidence>
<dbReference type="CDD" id="cd16917">
    <property type="entry name" value="HATPase_UhpB-NarQ-NarX-like"/>
    <property type="match status" value="1"/>
</dbReference>